<sequence>MKHKTTRPIFPSPADAITTSRLLLRPIQASDLPAIHVLRTRIEVMKWTSQGRNDVDEDATQVWMNRFLPPNDATTFNFAVEELSSPGKAIGVLGCHIPEPPEVGYMFVEEVWGRGYATEALQAWLQAYWHLPRNEVALEEDWPQAQEVDESLEVVRADTDADNIASGRILAKCGFIKVGETMIERSGATVKMITHVSSRFTYDLSH</sequence>
<evidence type="ECO:0000313" key="2">
    <source>
        <dbReference type="EMBL" id="KIV84452.1"/>
    </source>
</evidence>
<dbReference type="SUPFAM" id="SSF55729">
    <property type="entry name" value="Acyl-CoA N-acyltransferases (Nat)"/>
    <property type="match status" value="1"/>
</dbReference>
<reference evidence="2 3" key="1">
    <citation type="submission" date="2015-01" db="EMBL/GenBank/DDBJ databases">
        <title>The Genome Sequence of Exophiala sideris CBS121828.</title>
        <authorList>
            <consortium name="The Broad Institute Genomics Platform"/>
            <person name="Cuomo C."/>
            <person name="de Hoog S."/>
            <person name="Gorbushina A."/>
            <person name="Stielow B."/>
            <person name="Teixiera M."/>
            <person name="Abouelleil A."/>
            <person name="Chapman S.B."/>
            <person name="Priest M."/>
            <person name="Young S.K."/>
            <person name="Wortman J."/>
            <person name="Nusbaum C."/>
            <person name="Birren B."/>
        </authorList>
    </citation>
    <scope>NUCLEOTIDE SEQUENCE [LARGE SCALE GENOMIC DNA]</scope>
    <source>
        <strain evidence="2 3">CBS 121828</strain>
    </source>
</reference>
<dbReference type="Pfam" id="PF13302">
    <property type="entry name" value="Acetyltransf_3"/>
    <property type="match status" value="1"/>
</dbReference>
<dbReference type="EMBL" id="KN846951">
    <property type="protein sequence ID" value="KIV84452.1"/>
    <property type="molecule type" value="Genomic_DNA"/>
</dbReference>
<name>A0A0D1YNM8_9EURO</name>
<dbReference type="InterPro" id="IPR000182">
    <property type="entry name" value="GNAT_dom"/>
</dbReference>
<dbReference type="InterPro" id="IPR016181">
    <property type="entry name" value="Acyl_CoA_acyltransferase"/>
</dbReference>
<dbReference type="PANTHER" id="PTHR43792:SF1">
    <property type="entry name" value="N-ACETYLTRANSFERASE DOMAIN-CONTAINING PROTEIN"/>
    <property type="match status" value="1"/>
</dbReference>
<protein>
    <recommendedName>
        <fullName evidence="1">N-acetyltransferase domain-containing protein</fullName>
    </recommendedName>
</protein>
<evidence type="ECO:0000313" key="3">
    <source>
        <dbReference type="Proteomes" id="UP000053599"/>
    </source>
</evidence>
<dbReference type="OrthoDB" id="14784at2759"/>
<proteinExistence type="predicted"/>
<organism evidence="2 3">
    <name type="scientific">Exophiala sideris</name>
    <dbReference type="NCBI Taxonomy" id="1016849"/>
    <lineage>
        <taxon>Eukaryota</taxon>
        <taxon>Fungi</taxon>
        <taxon>Dikarya</taxon>
        <taxon>Ascomycota</taxon>
        <taxon>Pezizomycotina</taxon>
        <taxon>Eurotiomycetes</taxon>
        <taxon>Chaetothyriomycetidae</taxon>
        <taxon>Chaetothyriales</taxon>
        <taxon>Herpotrichiellaceae</taxon>
        <taxon>Exophiala</taxon>
    </lineage>
</organism>
<dbReference type="PANTHER" id="PTHR43792">
    <property type="entry name" value="GNAT FAMILY, PUTATIVE (AFU_ORTHOLOGUE AFUA_3G00765)-RELATED-RELATED"/>
    <property type="match status" value="1"/>
</dbReference>
<evidence type="ECO:0000259" key="1">
    <source>
        <dbReference type="PROSITE" id="PS51186"/>
    </source>
</evidence>
<gene>
    <name evidence="2" type="ORF">PV11_00228</name>
</gene>
<dbReference type="AlphaFoldDB" id="A0A0D1YNM8"/>
<dbReference type="PROSITE" id="PS51186">
    <property type="entry name" value="GNAT"/>
    <property type="match status" value="1"/>
</dbReference>
<dbReference type="Proteomes" id="UP000053599">
    <property type="component" value="Unassembled WGS sequence"/>
</dbReference>
<dbReference type="InterPro" id="IPR051531">
    <property type="entry name" value="N-acetyltransferase"/>
</dbReference>
<dbReference type="Gene3D" id="3.40.630.30">
    <property type="match status" value="1"/>
</dbReference>
<feature type="domain" description="N-acetyltransferase" evidence="1">
    <location>
        <begin position="22"/>
        <end position="197"/>
    </location>
</feature>
<dbReference type="GO" id="GO:0016747">
    <property type="term" value="F:acyltransferase activity, transferring groups other than amino-acyl groups"/>
    <property type="evidence" value="ECO:0007669"/>
    <property type="project" value="InterPro"/>
</dbReference>
<accession>A0A0D1YNM8</accession>
<dbReference type="HOGENOM" id="CLU_013985_24_0_1"/>